<reference evidence="1" key="1">
    <citation type="submission" date="2021-05" db="EMBL/GenBank/DDBJ databases">
        <authorList>
            <person name="Alioto T."/>
            <person name="Alioto T."/>
            <person name="Gomez Garrido J."/>
        </authorList>
    </citation>
    <scope>NUCLEOTIDE SEQUENCE</scope>
</reference>
<accession>A0A8D8AY56</accession>
<dbReference type="EMBL" id="HBUE01050936">
    <property type="protein sequence ID" value="CAG6464375.1"/>
    <property type="molecule type" value="Transcribed_RNA"/>
</dbReference>
<organism evidence="1">
    <name type="scientific">Culex pipiens</name>
    <name type="common">House mosquito</name>
    <dbReference type="NCBI Taxonomy" id="7175"/>
    <lineage>
        <taxon>Eukaryota</taxon>
        <taxon>Metazoa</taxon>
        <taxon>Ecdysozoa</taxon>
        <taxon>Arthropoda</taxon>
        <taxon>Hexapoda</taxon>
        <taxon>Insecta</taxon>
        <taxon>Pterygota</taxon>
        <taxon>Neoptera</taxon>
        <taxon>Endopterygota</taxon>
        <taxon>Diptera</taxon>
        <taxon>Nematocera</taxon>
        <taxon>Culicoidea</taxon>
        <taxon>Culicidae</taxon>
        <taxon>Culicinae</taxon>
        <taxon>Culicini</taxon>
        <taxon>Culex</taxon>
        <taxon>Culex</taxon>
    </lineage>
</organism>
<protein>
    <submittedName>
        <fullName evidence="1">(northern house mosquito) hypothetical protein</fullName>
    </submittedName>
</protein>
<dbReference type="AlphaFoldDB" id="A0A8D8AY56"/>
<sequence>MADGQNLLDRKHGAISIVGGRGANHEAEKSPFLPTEPVRLTPAWEENNLPNDELNFKGKNFVLENSLLHHTSCSILEAPFLRITFRGDLIWKTKKKHSTKPQSVWPGAMFATKKIMAKHAVLTENLTVVDCDGVPS</sequence>
<name>A0A8D8AY56_CULPI</name>
<evidence type="ECO:0000313" key="1">
    <source>
        <dbReference type="EMBL" id="CAG6464375.1"/>
    </source>
</evidence>
<proteinExistence type="predicted"/>